<reference evidence="1" key="1">
    <citation type="submission" date="2019-11" db="EMBL/GenBank/DDBJ databases">
        <title>Microbial mats filling the niche in hypersaline microbial mats.</title>
        <authorList>
            <person name="Wong H.L."/>
            <person name="Macleod F.I."/>
            <person name="White R.A. III"/>
            <person name="Burns B.P."/>
        </authorList>
    </citation>
    <scope>NUCLEOTIDE SEQUENCE</scope>
    <source>
        <strain evidence="1">Bin_327</strain>
    </source>
</reference>
<evidence type="ECO:0000313" key="2">
    <source>
        <dbReference type="Proteomes" id="UP000630660"/>
    </source>
</evidence>
<proteinExistence type="predicted"/>
<comment type="caution">
    <text evidence="1">The sequence shown here is derived from an EMBL/GenBank/DDBJ whole genome shotgun (WGS) entry which is preliminary data.</text>
</comment>
<evidence type="ECO:0000313" key="1">
    <source>
        <dbReference type="EMBL" id="MBD3363677.1"/>
    </source>
</evidence>
<feature type="non-terminal residue" evidence="1">
    <location>
        <position position="68"/>
    </location>
</feature>
<evidence type="ECO:0008006" key="3">
    <source>
        <dbReference type="Google" id="ProtNLM"/>
    </source>
</evidence>
<accession>A0A9D5K7H5</accession>
<dbReference type="EMBL" id="WJKJ01000014">
    <property type="protein sequence ID" value="MBD3363677.1"/>
    <property type="molecule type" value="Genomic_DNA"/>
</dbReference>
<sequence>MTNELDFSGLPEEAVKRLSGYLGKMIEIIGVELKSIVVYGSAVAGEFDSKRSNINLVITVDKLKLDLL</sequence>
<gene>
    <name evidence="1" type="ORF">GF359_00525</name>
</gene>
<dbReference type="SUPFAM" id="SSF81301">
    <property type="entry name" value="Nucleotidyltransferase"/>
    <property type="match status" value="1"/>
</dbReference>
<protein>
    <recommendedName>
        <fullName evidence="3">Nucleotidyltransferase domain-containing protein</fullName>
    </recommendedName>
</protein>
<organism evidence="1 2">
    <name type="scientific">candidate division WOR-3 bacterium</name>
    <dbReference type="NCBI Taxonomy" id="2052148"/>
    <lineage>
        <taxon>Bacteria</taxon>
        <taxon>Bacteria division WOR-3</taxon>
    </lineage>
</organism>
<dbReference type="Proteomes" id="UP000630660">
    <property type="component" value="Unassembled WGS sequence"/>
</dbReference>
<dbReference type="AlphaFoldDB" id="A0A9D5K7H5"/>
<dbReference type="InterPro" id="IPR043519">
    <property type="entry name" value="NT_sf"/>
</dbReference>
<name>A0A9D5K7H5_UNCW3</name>